<name>A0A5A7QUJ6_STRAF</name>
<evidence type="ECO:0000313" key="3">
    <source>
        <dbReference type="Proteomes" id="UP000325081"/>
    </source>
</evidence>
<organism evidence="2 3">
    <name type="scientific">Striga asiatica</name>
    <name type="common">Asiatic witchweed</name>
    <name type="synonym">Buchnera asiatica</name>
    <dbReference type="NCBI Taxonomy" id="4170"/>
    <lineage>
        <taxon>Eukaryota</taxon>
        <taxon>Viridiplantae</taxon>
        <taxon>Streptophyta</taxon>
        <taxon>Embryophyta</taxon>
        <taxon>Tracheophyta</taxon>
        <taxon>Spermatophyta</taxon>
        <taxon>Magnoliopsida</taxon>
        <taxon>eudicotyledons</taxon>
        <taxon>Gunneridae</taxon>
        <taxon>Pentapetalae</taxon>
        <taxon>asterids</taxon>
        <taxon>lamiids</taxon>
        <taxon>Lamiales</taxon>
        <taxon>Orobanchaceae</taxon>
        <taxon>Buchnereae</taxon>
        <taxon>Striga</taxon>
    </lineage>
</organism>
<accession>A0A5A7QUJ6</accession>
<dbReference type="Proteomes" id="UP000325081">
    <property type="component" value="Unassembled WGS sequence"/>
</dbReference>
<feature type="region of interest" description="Disordered" evidence="1">
    <location>
        <begin position="1"/>
        <end position="32"/>
    </location>
</feature>
<protein>
    <submittedName>
        <fullName evidence="2">Root meristem growth factor</fullName>
    </submittedName>
</protein>
<evidence type="ECO:0000256" key="1">
    <source>
        <dbReference type="SAM" id="MobiDB-lite"/>
    </source>
</evidence>
<proteinExistence type="predicted"/>
<sequence>MVDERKLGHVRSGKRQRPNTTTKKGHPLEHRAAQHYALKSTDINEDPFEGERAQTFKPHALDWAHPAHEQGLGYEDCRGQDVIERKLEFEGRYRRDPFVEKGDG</sequence>
<evidence type="ECO:0000313" key="2">
    <source>
        <dbReference type="EMBL" id="GER49033.1"/>
    </source>
</evidence>
<dbReference type="AlphaFoldDB" id="A0A5A7QUJ6"/>
<gene>
    <name evidence="2" type="ORF">STAS_26250</name>
</gene>
<comment type="caution">
    <text evidence="2">The sequence shown here is derived from an EMBL/GenBank/DDBJ whole genome shotgun (WGS) entry which is preliminary data.</text>
</comment>
<reference evidence="3" key="1">
    <citation type="journal article" date="2019" name="Curr. Biol.">
        <title>Genome Sequence of Striga asiatica Provides Insight into the Evolution of Plant Parasitism.</title>
        <authorList>
            <person name="Yoshida S."/>
            <person name="Kim S."/>
            <person name="Wafula E.K."/>
            <person name="Tanskanen J."/>
            <person name="Kim Y.M."/>
            <person name="Honaas L."/>
            <person name="Yang Z."/>
            <person name="Spallek T."/>
            <person name="Conn C.E."/>
            <person name="Ichihashi Y."/>
            <person name="Cheong K."/>
            <person name="Cui S."/>
            <person name="Der J.P."/>
            <person name="Gundlach H."/>
            <person name="Jiao Y."/>
            <person name="Hori C."/>
            <person name="Ishida J.K."/>
            <person name="Kasahara H."/>
            <person name="Kiba T."/>
            <person name="Kim M.S."/>
            <person name="Koo N."/>
            <person name="Laohavisit A."/>
            <person name="Lee Y.H."/>
            <person name="Lumba S."/>
            <person name="McCourt P."/>
            <person name="Mortimer J.C."/>
            <person name="Mutuku J.M."/>
            <person name="Nomura T."/>
            <person name="Sasaki-Sekimoto Y."/>
            <person name="Seto Y."/>
            <person name="Wang Y."/>
            <person name="Wakatake T."/>
            <person name="Sakakibara H."/>
            <person name="Demura T."/>
            <person name="Yamaguchi S."/>
            <person name="Yoneyama K."/>
            <person name="Manabe R.I."/>
            <person name="Nelson D.C."/>
            <person name="Schulman A.H."/>
            <person name="Timko M.P."/>
            <person name="dePamphilis C.W."/>
            <person name="Choi D."/>
            <person name="Shirasu K."/>
        </authorList>
    </citation>
    <scope>NUCLEOTIDE SEQUENCE [LARGE SCALE GENOMIC DNA]</scope>
    <source>
        <strain evidence="3">cv. UVA1</strain>
    </source>
</reference>
<feature type="compositionally biased region" description="Basic residues" evidence="1">
    <location>
        <begin position="8"/>
        <end position="17"/>
    </location>
</feature>
<dbReference type="EMBL" id="BKCP01008404">
    <property type="protein sequence ID" value="GER49033.1"/>
    <property type="molecule type" value="Genomic_DNA"/>
</dbReference>
<keyword evidence="3" id="KW-1185">Reference proteome</keyword>